<comment type="caution">
    <text evidence="1">The sequence shown here is derived from an EMBL/GenBank/DDBJ whole genome shotgun (WGS) entry which is preliminary data.</text>
</comment>
<gene>
    <name evidence="1" type="ORF">GCM10007103_10910</name>
</gene>
<dbReference type="Pfam" id="PF13692">
    <property type="entry name" value="Glyco_trans_1_4"/>
    <property type="match status" value="1"/>
</dbReference>
<dbReference type="EMBL" id="BMXB01000002">
    <property type="protein sequence ID" value="GHA31186.1"/>
    <property type="molecule type" value="Genomic_DNA"/>
</dbReference>
<proteinExistence type="predicted"/>
<evidence type="ECO:0000313" key="2">
    <source>
        <dbReference type="Proteomes" id="UP000610456"/>
    </source>
</evidence>
<reference evidence="1" key="1">
    <citation type="journal article" date="2014" name="Int. J. Syst. Evol. Microbiol.">
        <title>Complete genome sequence of Corynebacterium casei LMG S-19264T (=DSM 44701T), isolated from a smear-ripened cheese.</title>
        <authorList>
            <consortium name="US DOE Joint Genome Institute (JGI-PGF)"/>
            <person name="Walter F."/>
            <person name="Albersmeier A."/>
            <person name="Kalinowski J."/>
            <person name="Ruckert C."/>
        </authorList>
    </citation>
    <scope>NUCLEOTIDE SEQUENCE</scope>
    <source>
        <strain evidence="1">KCTC 12719</strain>
    </source>
</reference>
<dbReference type="AlphaFoldDB" id="A0A918SA96"/>
<reference evidence="1" key="2">
    <citation type="submission" date="2020-09" db="EMBL/GenBank/DDBJ databases">
        <authorList>
            <person name="Sun Q."/>
            <person name="Kim S."/>
        </authorList>
    </citation>
    <scope>NUCLEOTIDE SEQUENCE</scope>
    <source>
        <strain evidence="1">KCTC 12719</strain>
    </source>
</reference>
<dbReference type="CDD" id="cd03801">
    <property type="entry name" value="GT4_PimA-like"/>
    <property type="match status" value="1"/>
</dbReference>
<keyword evidence="1" id="KW-0808">Transferase</keyword>
<protein>
    <submittedName>
        <fullName evidence="1">Glycosyl transferase</fullName>
    </submittedName>
</protein>
<dbReference type="Gene3D" id="3.40.50.2000">
    <property type="entry name" value="Glycogen Phosphorylase B"/>
    <property type="match status" value="1"/>
</dbReference>
<keyword evidence="2" id="KW-1185">Reference proteome</keyword>
<dbReference type="SUPFAM" id="SSF53756">
    <property type="entry name" value="UDP-Glycosyltransferase/glycogen phosphorylase"/>
    <property type="match status" value="1"/>
</dbReference>
<accession>A0A918SA96</accession>
<dbReference type="RefSeq" id="WP_189603691.1">
    <property type="nucleotide sequence ID" value="NZ_BMXB01000002.1"/>
</dbReference>
<organism evidence="1 2">
    <name type="scientific">Salinimicrobium marinum</name>
    <dbReference type="NCBI Taxonomy" id="680283"/>
    <lineage>
        <taxon>Bacteria</taxon>
        <taxon>Pseudomonadati</taxon>
        <taxon>Bacteroidota</taxon>
        <taxon>Flavobacteriia</taxon>
        <taxon>Flavobacteriales</taxon>
        <taxon>Flavobacteriaceae</taxon>
        <taxon>Salinimicrobium</taxon>
    </lineage>
</organism>
<dbReference type="Proteomes" id="UP000610456">
    <property type="component" value="Unassembled WGS sequence"/>
</dbReference>
<evidence type="ECO:0000313" key="1">
    <source>
        <dbReference type="EMBL" id="GHA31186.1"/>
    </source>
</evidence>
<dbReference type="GO" id="GO:0016740">
    <property type="term" value="F:transferase activity"/>
    <property type="evidence" value="ECO:0007669"/>
    <property type="project" value="UniProtKB-KW"/>
</dbReference>
<name>A0A918SA96_9FLAO</name>
<sequence length="412" mass="47014">MKHLLVIGYVWPEPNSSAAGSRMMQLLHFFMKGGYQITFATGATRSLYAEKLEDLGITTAKIKVNDASFDDLLREIQPEIVLFDRFMMEEQFGWRVSEVCPEALKILDTEDLHFLRKVREISFKKGIAEQDLLFTSEATKREIASIYRCDLSLIISEAEMELLKNQFKVDPQLLLYLPFLLEEISGEESRGLPRFQERQHFISIGNFYHEPNWNAVLTLKEQVWPLIRKKLPNAEVHVYGAYASEKVFNLHNPHTGFLVKGRAENAEKLMQSARVCLAPIQFGAGLKGKFLQAMQCGTPGVTTTIGAEGISGKIEWPGAIENDPAAFADAAVNLYENEDAWKKAQSNGFNIINTRFSKSIFEKVFYNRIFELSGKIVEHRKSNFIGAMLQHHQHKSTYFMSKYIELKNKGKE</sequence>